<evidence type="ECO:0008006" key="5">
    <source>
        <dbReference type="Google" id="ProtNLM"/>
    </source>
</evidence>
<keyword evidence="4" id="KW-1185">Reference proteome</keyword>
<dbReference type="RefSeq" id="WP_320507609.1">
    <property type="nucleotide sequence ID" value="NZ_JAXCLW010000002.1"/>
</dbReference>
<feature type="chain" id="PRO_5046315694" description="Molybdopterin-guanine dinucleotide biosynthesis protein A" evidence="2">
    <location>
        <begin position="27"/>
        <end position="200"/>
    </location>
</feature>
<sequence>MTRFLGGIAAAILLIMLAGHVTLAQAQSAGSGTQDANSTETISLTPPEPLLPEPSDEASDSDGQADRYAGYYYPKPKTTEHYTSPAPTLPDSDKVRRQAFVIGLTKQLLGGQYAPYYAIFTKGSQSDKLIIVGLVDGQLDTVYRARALLATLTAVARSTSFFQQTTHPEEANFFDLMKLLGYRQITLTDGKAFAHQITID</sequence>
<evidence type="ECO:0000256" key="2">
    <source>
        <dbReference type="SAM" id="SignalP"/>
    </source>
</evidence>
<reference evidence="3 4" key="1">
    <citation type="journal article" date="2016" name="Antonie Van Leeuwenhoek">
        <title>Dongia soli sp. nov., isolated from soil from Dokdo, Korea.</title>
        <authorList>
            <person name="Kim D.U."/>
            <person name="Lee H."/>
            <person name="Kim H."/>
            <person name="Kim S.G."/>
            <person name="Ka J.O."/>
        </authorList>
    </citation>
    <scope>NUCLEOTIDE SEQUENCE [LARGE SCALE GENOMIC DNA]</scope>
    <source>
        <strain evidence="3 4">D78</strain>
    </source>
</reference>
<evidence type="ECO:0000313" key="3">
    <source>
        <dbReference type="EMBL" id="MDY0882535.1"/>
    </source>
</evidence>
<protein>
    <recommendedName>
        <fullName evidence="5">Molybdopterin-guanine dinucleotide biosynthesis protein A</fullName>
    </recommendedName>
</protein>
<feature type="region of interest" description="Disordered" evidence="1">
    <location>
        <begin position="30"/>
        <end position="91"/>
    </location>
</feature>
<name>A0ABU5E861_9PROT</name>
<accession>A0ABU5E861</accession>
<dbReference type="Proteomes" id="UP001279642">
    <property type="component" value="Unassembled WGS sequence"/>
</dbReference>
<keyword evidence="2" id="KW-0732">Signal</keyword>
<evidence type="ECO:0000313" key="4">
    <source>
        <dbReference type="Proteomes" id="UP001279642"/>
    </source>
</evidence>
<organism evidence="3 4">
    <name type="scientific">Dongia soli</name>
    <dbReference type="NCBI Taxonomy" id="600628"/>
    <lineage>
        <taxon>Bacteria</taxon>
        <taxon>Pseudomonadati</taxon>
        <taxon>Pseudomonadota</taxon>
        <taxon>Alphaproteobacteria</taxon>
        <taxon>Rhodospirillales</taxon>
        <taxon>Dongiaceae</taxon>
        <taxon>Dongia</taxon>
    </lineage>
</organism>
<comment type="caution">
    <text evidence="3">The sequence shown here is derived from an EMBL/GenBank/DDBJ whole genome shotgun (WGS) entry which is preliminary data.</text>
</comment>
<gene>
    <name evidence="3" type="ORF">SMD27_06750</name>
</gene>
<feature type="signal peptide" evidence="2">
    <location>
        <begin position="1"/>
        <end position="26"/>
    </location>
</feature>
<dbReference type="EMBL" id="JAXCLW010000002">
    <property type="protein sequence ID" value="MDY0882535.1"/>
    <property type="molecule type" value="Genomic_DNA"/>
</dbReference>
<evidence type="ECO:0000256" key="1">
    <source>
        <dbReference type="SAM" id="MobiDB-lite"/>
    </source>
</evidence>
<proteinExistence type="predicted"/>